<reference evidence="5 6" key="1">
    <citation type="journal article" date="2017" name="Int. J. Syst. Evol. Microbiol.">
        <title>Achromobacter aloeverae sp. nov., isolated from the root of Aloe vera (L.) Burm.f.</title>
        <authorList>
            <person name="Kuncharoen N."/>
            <person name="Muramatsu Y."/>
            <person name="Shibata C."/>
            <person name="Kamakura Y."/>
            <person name="Nakagawa Y."/>
            <person name="Tanasupawat S."/>
        </authorList>
    </citation>
    <scope>NUCLEOTIDE SEQUENCE [LARGE SCALE GENOMIC DNA]</scope>
    <source>
        <strain evidence="5 6">AVA-1</strain>
    </source>
</reference>
<dbReference type="SFLD" id="SFLDG01129">
    <property type="entry name" value="C1.5:_HAD__Beta-PGM__Phosphata"/>
    <property type="match status" value="1"/>
</dbReference>
<evidence type="ECO:0000256" key="3">
    <source>
        <dbReference type="ARBA" id="ARBA00022723"/>
    </source>
</evidence>
<dbReference type="GO" id="GO:0046872">
    <property type="term" value="F:metal ion binding"/>
    <property type="evidence" value="ECO:0007669"/>
    <property type="project" value="UniProtKB-KW"/>
</dbReference>
<dbReference type="RefSeq" id="WP_129150584.1">
    <property type="nucleotide sequence ID" value="NZ_JBHSDO010000014.1"/>
</dbReference>
<evidence type="ECO:0000256" key="2">
    <source>
        <dbReference type="ARBA" id="ARBA00006171"/>
    </source>
</evidence>
<keyword evidence="5" id="KW-0378">Hydrolase</keyword>
<evidence type="ECO:0000313" key="6">
    <source>
        <dbReference type="Proteomes" id="UP000290849"/>
    </source>
</evidence>
<dbReference type="PANTHER" id="PTHR46193:SF10">
    <property type="entry name" value="6-PHOSPHOGLUCONATE PHOSPHATASE"/>
    <property type="match status" value="1"/>
</dbReference>
<dbReference type="Gene3D" id="3.40.50.1000">
    <property type="entry name" value="HAD superfamily/HAD-like"/>
    <property type="match status" value="1"/>
</dbReference>
<dbReference type="InterPro" id="IPR023198">
    <property type="entry name" value="PGP-like_dom2"/>
</dbReference>
<comment type="caution">
    <text evidence="5">The sequence shown here is derived from an EMBL/GenBank/DDBJ whole genome shotgun (WGS) entry which is preliminary data.</text>
</comment>
<dbReference type="GO" id="GO:0016787">
    <property type="term" value="F:hydrolase activity"/>
    <property type="evidence" value="ECO:0007669"/>
    <property type="project" value="UniProtKB-KW"/>
</dbReference>
<keyword evidence="3" id="KW-0479">Metal-binding</keyword>
<accession>A0A4Q1HJN8</accession>
<dbReference type="Pfam" id="PF00702">
    <property type="entry name" value="Hydrolase"/>
    <property type="match status" value="1"/>
</dbReference>
<keyword evidence="6" id="KW-1185">Reference proteome</keyword>
<dbReference type="PANTHER" id="PTHR46193">
    <property type="entry name" value="6-PHOSPHOGLUCONATE PHOSPHATASE"/>
    <property type="match status" value="1"/>
</dbReference>
<keyword evidence="4" id="KW-0460">Magnesium</keyword>
<evidence type="ECO:0000256" key="4">
    <source>
        <dbReference type="ARBA" id="ARBA00022842"/>
    </source>
</evidence>
<dbReference type="SFLD" id="SFLDS00003">
    <property type="entry name" value="Haloacid_Dehalogenase"/>
    <property type="match status" value="1"/>
</dbReference>
<dbReference type="SUPFAM" id="SSF56784">
    <property type="entry name" value="HAD-like"/>
    <property type="match status" value="1"/>
</dbReference>
<dbReference type="NCBIfam" id="TIGR01509">
    <property type="entry name" value="HAD-SF-IA-v3"/>
    <property type="match status" value="1"/>
</dbReference>
<dbReference type="InterPro" id="IPR036412">
    <property type="entry name" value="HAD-like_sf"/>
</dbReference>
<dbReference type="OrthoDB" id="9800058at2"/>
<sequence length="228" mass="24523">MPDFPFHAVLFDCDGVLVDSEPITNRILTAMLGEMGWRLTLEETLRIFLGKTVLDEAPRIQAETGHLIDAAWIERFRARRNAALEAELLPVPGAPEAVRAVHAAVDGRIAVASGADRYKLHLQLTKIGLQDCFGEHVVSGQEQARNKPWPDVYLAAARTLDVDPARCAVVEDSVTGARAGVAAGATVFGYSPGGPGHSDAQALLDAGVAQVLRDMRELPSVLAGWRAR</sequence>
<dbReference type="Gene3D" id="1.10.150.240">
    <property type="entry name" value="Putative phosphatase, domain 2"/>
    <property type="match status" value="1"/>
</dbReference>
<proteinExistence type="inferred from homology"/>
<comment type="cofactor">
    <cofactor evidence="1">
        <name>Mg(2+)</name>
        <dbReference type="ChEBI" id="CHEBI:18420"/>
    </cofactor>
</comment>
<evidence type="ECO:0000313" key="5">
    <source>
        <dbReference type="EMBL" id="RXN90149.1"/>
    </source>
</evidence>
<comment type="similarity">
    <text evidence="2">Belongs to the HAD-like hydrolase superfamily. CbbY/CbbZ/Gph/YieH family.</text>
</comment>
<name>A0A4Q1HJN8_9BURK</name>
<dbReference type="InterPro" id="IPR023214">
    <property type="entry name" value="HAD_sf"/>
</dbReference>
<dbReference type="AlphaFoldDB" id="A0A4Q1HJN8"/>
<organism evidence="5 6">
    <name type="scientific">Achromobacter aloeverae</name>
    <dbReference type="NCBI Taxonomy" id="1750518"/>
    <lineage>
        <taxon>Bacteria</taxon>
        <taxon>Pseudomonadati</taxon>
        <taxon>Pseudomonadota</taxon>
        <taxon>Betaproteobacteria</taxon>
        <taxon>Burkholderiales</taxon>
        <taxon>Alcaligenaceae</taxon>
        <taxon>Achromobacter</taxon>
    </lineage>
</organism>
<dbReference type="Proteomes" id="UP000290849">
    <property type="component" value="Unassembled WGS sequence"/>
</dbReference>
<dbReference type="EMBL" id="PYAL01000003">
    <property type="protein sequence ID" value="RXN90149.1"/>
    <property type="molecule type" value="Genomic_DNA"/>
</dbReference>
<protein>
    <submittedName>
        <fullName evidence="5">HAD family hydrolase</fullName>
    </submittedName>
</protein>
<gene>
    <name evidence="5" type="ORF">C7R54_11465</name>
</gene>
<dbReference type="InterPro" id="IPR051600">
    <property type="entry name" value="Beta-PGM-like"/>
</dbReference>
<dbReference type="InterPro" id="IPR006439">
    <property type="entry name" value="HAD-SF_hydro_IA"/>
</dbReference>
<evidence type="ECO:0000256" key="1">
    <source>
        <dbReference type="ARBA" id="ARBA00001946"/>
    </source>
</evidence>